<keyword evidence="3" id="KW-1185">Reference proteome</keyword>
<dbReference type="AlphaFoldDB" id="A0A6M1S2K8"/>
<evidence type="ECO:0000313" key="3">
    <source>
        <dbReference type="Proteomes" id="UP000477849"/>
    </source>
</evidence>
<comment type="caution">
    <text evidence="2">The sequence shown here is derived from an EMBL/GenBank/DDBJ whole genome shotgun (WGS) entry which is preliminary data.</text>
</comment>
<feature type="region of interest" description="Disordered" evidence="1">
    <location>
        <begin position="30"/>
        <end position="66"/>
    </location>
</feature>
<dbReference type="Proteomes" id="UP000477849">
    <property type="component" value="Unassembled WGS sequence"/>
</dbReference>
<reference evidence="2 3" key="1">
    <citation type="submission" date="2020-02" db="EMBL/GenBank/DDBJ databases">
        <title>Genome sequence of the type strain CCBAU10050 of Rhizobium daejeonense.</title>
        <authorList>
            <person name="Gao J."/>
            <person name="Sun J."/>
        </authorList>
    </citation>
    <scope>NUCLEOTIDE SEQUENCE [LARGE SCALE GENOMIC DNA]</scope>
    <source>
        <strain evidence="2 3">CCBAU10050</strain>
    </source>
</reference>
<sequence>MGRTFELSGLSEQELTDLIDEATSIRAIRRADQRREASRVTGGAKRHDMKEPTHHLRPTPTTRHER</sequence>
<evidence type="ECO:0000313" key="2">
    <source>
        <dbReference type="EMBL" id="NGO63390.1"/>
    </source>
</evidence>
<protein>
    <submittedName>
        <fullName evidence="2">Uncharacterized protein</fullName>
    </submittedName>
</protein>
<accession>A0A6M1S2K8</accession>
<dbReference type="EMBL" id="JAAKZH010000002">
    <property type="protein sequence ID" value="NGO63390.1"/>
    <property type="molecule type" value="Genomic_DNA"/>
</dbReference>
<evidence type="ECO:0000256" key="1">
    <source>
        <dbReference type="SAM" id="MobiDB-lite"/>
    </source>
</evidence>
<organism evidence="2 3">
    <name type="scientific">Rhizobium daejeonense</name>
    <dbReference type="NCBI Taxonomy" id="240521"/>
    <lineage>
        <taxon>Bacteria</taxon>
        <taxon>Pseudomonadati</taxon>
        <taxon>Pseudomonadota</taxon>
        <taxon>Alphaproteobacteria</taxon>
        <taxon>Hyphomicrobiales</taxon>
        <taxon>Rhizobiaceae</taxon>
        <taxon>Rhizobium/Agrobacterium group</taxon>
        <taxon>Rhizobium</taxon>
    </lineage>
</organism>
<gene>
    <name evidence="2" type="ORF">G6N76_06865</name>
</gene>
<dbReference type="RefSeq" id="WP_163904214.1">
    <property type="nucleotide sequence ID" value="NZ_CP048427.1"/>
</dbReference>
<name>A0A6M1S2K8_9HYPH</name>
<proteinExistence type="predicted"/>
<feature type="compositionally biased region" description="Basic and acidic residues" evidence="1">
    <location>
        <begin position="45"/>
        <end position="54"/>
    </location>
</feature>